<reference evidence="1" key="1">
    <citation type="journal article" date="2010" name="Microbiol. Resour. Announc.">
        <title>Comparative genomics of the bacterial genus Listeria: Genome evolution is characterized by limited gene acquisition and limited gene loss.</title>
        <authorList>
            <person name="den Bakker H.C."/>
            <person name="Cummings C.A."/>
            <person name="Ferreira V."/>
            <person name="Vatta P."/>
            <person name="Orsi R.H."/>
            <person name="Degoricija L."/>
            <person name="Barker M."/>
            <person name="Petrauskene O."/>
            <person name="Furtado M.R."/>
            <person name="Wiedmann M."/>
        </authorList>
    </citation>
    <scope>NUCLEOTIDE SEQUENCE [LARGE SCALE GENOMIC DNA]</scope>
    <source>
        <strain evidence="1">FSL N1-067</strain>
    </source>
</reference>
<dbReference type="HOGENOM" id="CLU_3045026_0_0_9"/>
<evidence type="ECO:0000313" key="1">
    <source>
        <dbReference type="EMBL" id="EFS00635.1"/>
    </source>
</evidence>
<gene>
    <name evidence="1" type="ORF">NT03LS_1195</name>
</gene>
<comment type="caution">
    <text evidence="1">The sequence shown here is derived from an EMBL/GenBank/DDBJ whole genome shotgun (WGS) entry which is preliminary data.</text>
</comment>
<accession>E3ZP14</accession>
<dbReference type="AlphaFoldDB" id="E3ZP14"/>
<sequence>MGSKFIYRFLLISQKHDGIVYTNKIERRGNFYGKLSHRKASQKIIPFQEIYESC</sequence>
<protein>
    <submittedName>
        <fullName evidence="1">Uncharacterized protein</fullName>
    </submittedName>
</protein>
<proteinExistence type="predicted"/>
<name>E3ZP14_LISSE</name>
<dbReference type="Proteomes" id="UP000004302">
    <property type="component" value="Chromosome"/>
</dbReference>
<dbReference type="EMBL" id="ADXJ01000506">
    <property type="protein sequence ID" value="EFS00635.1"/>
    <property type="molecule type" value="Genomic_DNA"/>
</dbReference>
<organism evidence="1">
    <name type="scientific">Listeria seeligeri FSL N1-067</name>
    <dbReference type="NCBI Taxonomy" id="702453"/>
    <lineage>
        <taxon>Bacteria</taxon>
        <taxon>Bacillati</taxon>
        <taxon>Bacillota</taxon>
        <taxon>Bacilli</taxon>
        <taxon>Bacillales</taxon>
        <taxon>Listeriaceae</taxon>
        <taxon>Listeria</taxon>
    </lineage>
</organism>